<dbReference type="PANTHER" id="PTHR42760:SF5">
    <property type="entry name" value="2-DEHYDRO-3-DEOXY-D-GLUCONATE 5-DEHYDROGENASE"/>
    <property type="match status" value="1"/>
</dbReference>
<dbReference type="PROSITE" id="PS00061">
    <property type="entry name" value="ADH_SHORT"/>
    <property type="match status" value="1"/>
</dbReference>
<dbReference type="RefSeq" id="WP_377348813.1">
    <property type="nucleotide sequence ID" value="NZ_JBHLTP010000011.1"/>
</dbReference>
<comment type="caution">
    <text evidence="3">The sequence shown here is derived from an EMBL/GenBank/DDBJ whole genome shotgun (WGS) entry which is preliminary data.</text>
</comment>
<dbReference type="PRINTS" id="PR00080">
    <property type="entry name" value="SDRFAMILY"/>
</dbReference>
<dbReference type="CDD" id="cd05347">
    <property type="entry name" value="Ga5DH-like_SDR_c"/>
    <property type="match status" value="1"/>
</dbReference>
<sequence>MNITEFTMDFFSLQGKNAIVTGGNTGLGQSFALALAKAGANLFIPSLTDDDGQTREWIEAEGVEMEFMEVDITEKGAPKRIMDRCVQRFGSVDIVVNSAGLNKIASVEEFGRDKWDPMVDVNLTAAFEVSHEAAKKMIPQGYGKIINICSMFSFHGGQGSPAYAATKHGLAGLTKAYCDELAQYNIQVNGIAPGYYATALTEETRNDPETNEKVLQHIPANRWGETMDLMGTTIFLASKASNYVNGHILAVDGGYLVR</sequence>
<evidence type="ECO:0000256" key="2">
    <source>
        <dbReference type="ARBA" id="ARBA00023002"/>
    </source>
</evidence>
<dbReference type="Proteomes" id="UP001589836">
    <property type="component" value="Unassembled WGS sequence"/>
</dbReference>
<dbReference type="EMBL" id="JBHLTP010000011">
    <property type="protein sequence ID" value="MFC0524642.1"/>
    <property type="molecule type" value="Genomic_DNA"/>
</dbReference>
<dbReference type="PRINTS" id="PR00081">
    <property type="entry name" value="GDHRDH"/>
</dbReference>
<name>A0ABV6LQR6_9BACI</name>
<evidence type="ECO:0000256" key="1">
    <source>
        <dbReference type="ARBA" id="ARBA00006484"/>
    </source>
</evidence>
<dbReference type="InterPro" id="IPR036291">
    <property type="entry name" value="NAD(P)-bd_dom_sf"/>
</dbReference>
<protein>
    <submittedName>
        <fullName evidence="3">SDR family oxidoreductase</fullName>
    </submittedName>
</protein>
<comment type="similarity">
    <text evidence="1">Belongs to the short-chain dehydrogenases/reductases (SDR) family.</text>
</comment>
<evidence type="ECO:0000313" key="4">
    <source>
        <dbReference type="Proteomes" id="UP001589836"/>
    </source>
</evidence>
<dbReference type="InterPro" id="IPR020904">
    <property type="entry name" value="Sc_DH/Rdtase_CS"/>
</dbReference>
<evidence type="ECO:0000313" key="3">
    <source>
        <dbReference type="EMBL" id="MFC0524642.1"/>
    </source>
</evidence>
<organism evidence="3 4">
    <name type="scientific">Pontibacillus salicampi</name>
    <dbReference type="NCBI Taxonomy" id="1449801"/>
    <lineage>
        <taxon>Bacteria</taxon>
        <taxon>Bacillati</taxon>
        <taxon>Bacillota</taxon>
        <taxon>Bacilli</taxon>
        <taxon>Bacillales</taxon>
        <taxon>Bacillaceae</taxon>
        <taxon>Pontibacillus</taxon>
    </lineage>
</organism>
<gene>
    <name evidence="3" type="ORF">ACFFGV_13780</name>
</gene>
<reference evidence="3 4" key="1">
    <citation type="submission" date="2024-09" db="EMBL/GenBank/DDBJ databases">
        <authorList>
            <person name="Sun Q."/>
            <person name="Mori K."/>
        </authorList>
    </citation>
    <scope>NUCLEOTIDE SEQUENCE [LARGE SCALE GENOMIC DNA]</scope>
    <source>
        <strain evidence="3 4">NCAIM B.02529</strain>
    </source>
</reference>
<dbReference type="Pfam" id="PF13561">
    <property type="entry name" value="adh_short_C2"/>
    <property type="match status" value="1"/>
</dbReference>
<accession>A0ABV6LQR6</accession>
<dbReference type="PANTHER" id="PTHR42760">
    <property type="entry name" value="SHORT-CHAIN DEHYDROGENASES/REDUCTASES FAMILY MEMBER"/>
    <property type="match status" value="1"/>
</dbReference>
<keyword evidence="2" id="KW-0560">Oxidoreductase</keyword>
<dbReference type="Gene3D" id="3.40.50.720">
    <property type="entry name" value="NAD(P)-binding Rossmann-like Domain"/>
    <property type="match status" value="1"/>
</dbReference>
<dbReference type="InterPro" id="IPR002347">
    <property type="entry name" value="SDR_fam"/>
</dbReference>
<keyword evidence="4" id="KW-1185">Reference proteome</keyword>
<proteinExistence type="inferred from homology"/>
<dbReference type="SUPFAM" id="SSF51735">
    <property type="entry name" value="NAD(P)-binding Rossmann-fold domains"/>
    <property type="match status" value="1"/>
</dbReference>